<dbReference type="InterPro" id="IPR042406">
    <property type="entry name" value="VKORC1/VKORC1L1"/>
</dbReference>
<dbReference type="InterPro" id="IPR038354">
    <property type="entry name" value="VKOR_sf"/>
</dbReference>
<organism evidence="14 15">
    <name type="scientific">Romanomermis culicivorax</name>
    <name type="common">Nematode worm</name>
    <dbReference type="NCBI Taxonomy" id="13658"/>
    <lineage>
        <taxon>Eukaryota</taxon>
        <taxon>Metazoa</taxon>
        <taxon>Ecdysozoa</taxon>
        <taxon>Nematoda</taxon>
        <taxon>Enoplea</taxon>
        <taxon>Dorylaimia</taxon>
        <taxon>Mermithida</taxon>
        <taxon>Mermithoidea</taxon>
        <taxon>Mermithidae</taxon>
        <taxon>Romanomermis</taxon>
    </lineage>
</organism>
<keyword evidence="14" id="KW-1185">Reference proteome</keyword>
<keyword evidence="5" id="KW-0874">Quinone</keyword>
<dbReference type="SMART" id="SM00756">
    <property type="entry name" value="VKc"/>
    <property type="match status" value="1"/>
</dbReference>
<dbReference type="AlphaFoldDB" id="A0A915I9U4"/>
<dbReference type="GO" id="GO:0042373">
    <property type="term" value="P:vitamin K metabolic process"/>
    <property type="evidence" value="ECO:0007669"/>
    <property type="project" value="InterPro"/>
</dbReference>
<dbReference type="InterPro" id="IPR012932">
    <property type="entry name" value="VKOR"/>
</dbReference>
<keyword evidence="6" id="KW-0256">Endoplasmic reticulum</keyword>
<evidence type="ECO:0000313" key="15">
    <source>
        <dbReference type="WBParaSite" id="nRc.2.0.1.t10944-RA"/>
    </source>
</evidence>
<dbReference type="GO" id="GO:0047057">
    <property type="term" value="F:vitamin-K-epoxide reductase (warfarin-sensitive) activity"/>
    <property type="evidence" value="ECO:0007669"/>
    <property type="project" value="UniProtKB-EC"/>
</dbReference>
<dbReference type="GO" id="GO:0005789">
    <property type="term" value="C:endoplasmic reticulum membrane"/>
    <property type="evidence" value="ECO:0007669"/>
    <property type="project" value="UniProtKB-SubCell"/>
</dbReference>
<comment type="subcellular location">
    <subcellularLocation>
        <location evidence="1">Endoplasmic reticulum membrane</location>
        <topology evidence="1">Multi-pass membrane protein</topology>
    </subcellularLocation>
</comment>
<evidence type="ECO:0000256" key="6">
    <source>
        <dbReference type="ARBA" id="ARBA00022824"/>
    </source>
</evidence>
<evidence type="ECO:0000256" key="10">
    <source>
        <dbReference type="ARBA" id="ARBA00023157"/>
    </source>
</evidence>
<feature type="domain" description="Vitamin K epoxide reductase" evidence="13">
    <location>
        <begin position="7"/>
        <end position="155"/>
    </location>
</feature>
<evidence type="ECO:0000259" key="13">
    <source>
        <dbReference type="SMART" id="SM00756"/>
    </source>
</evidence>
<evidence type="ECO:0000256" key="5">
    <source>
        <dbReference type="ARBA" id="ARBA00022719"/>
    </source>
</evidence>
<comment type="similarity">
    <text evidence="2">Belongs to the VKOR family.</text>
</comment>
<evidence type="ECO:0000313" key="14">
    <source>
        <dbReference type="Proteomes" id="UP000887565"/>
    </source>
</evidence>
<proteinExistence type="inferred from homology"/>
<dbReference type="WBParaSite" id="nRc.2.0.1.t10944-RA">
    <property type="protein sequence ID" value="nRc.2.0.1.t10944-RA"/>
    <property type="gene ID" value="nRc.2.0.1.g10944"/>
</dbReference>
<protein>
    <recommendedName>
        <fullName evidence="3">vitamin-K-epoxide reductase (warfarin-sensitive)</fullName>
        <ecNumber evidence="3">1.17.4.4</ecNumber>
    </recommendedName>
</protein>
<name>A0A915I9U4_ROMCU</name>
<evidence type="ECO:0000256" key="9">
    <source>
        <dbReference type="ARBA" id="ARBA00023136"/>
    </source>
</evidence>
<keyword evidence="9 12" id="KW-0472">Membrane</keyword>
<keyword evidence="8" id="KW-0560">Oxidoreductase</keyword>
<evidence type="ECO:0000256" key="8">
    <source>
        <dbReference type="ARBA" id="ARBA00023002"/>
    </source>
</evidence>
<dbReference type="Proteomes" id="UP000887565">
    <property type="component" value="Unplaced"/>
</dbReference>
<dbReference type="EC" id="1.17.4.4" evidence="3"/>
<keyword evidence="4 12" id="KW-0812">Transmembrane</keyword>
<keyword evidence="10" id="KW-1015">Disulfide bond</keyword>
<dbReference type="GO" id="GO:0048038">
    <property type="term" value="F:quinone binding"/>
    <property type="evidence" value="ECO:0007669"/>
    <property type="project" value="UniProtKB-KW"/>
</dbReference>
<dbReference type="CDD" id="cd12917">
    <property type="entry name" value="VKOR_euk"/>
    <property type="match status" value="1"/>
</dbReference>
<dbReference type="OMA" id="YVINFAL"/>
<dbReference type="Gene3D" id="1.20.1440.130">
    <property type="entry name" value="VKOR domain"/>
    <property type="match status" value="1"/>
</dbReference>
<dbReference type="PANTHER" id="PTHR14519:SF8">
    <property type="entry name" value="VITAMIN K EPOXIDE REDUCTASE COMPLEX SUBUNIT 1"/>
    <property type="match status" value="1"/>
</dbReference>
<feature type="transmembrane region" description="Helical" evidence="12">
    <location>
        <begin position="120"/>
        <end position="150"/>
    </location>
</feature>
<evidence type="ECO:0000256" key="11">
    <source>
        <dbReference type="ARBA" id="ARBA00023284"/>
    </source>
</evidence>
<dbReference type="PANTHER" id="PTHR14519">
    <property type="entry name" value="VITAMIN K EPOXIDE REDUCTASE COMPLEX, SUBUNIT 1"/>
    <property type="match status" value="1"/>
</dbReference>
<feature type="transmembrane region" description="Helical" evidence="12">
    <location>
        <begin position="87"/>
        <end position="108"/>
    </location>
</feature>
<accession>A0A915I9U4</accession>
<evidence type="ECO:0000256" key="2">
    <source>
        <dbReference type="ARBA" id="ARBA00006214"/>
    </source>
</evidence>
<evidence type="ECO:0000256" key="4">
    <source>
        <dbReference type="ARBA" id="ARBA00022692"/>
    </source>
</evidence>
<keyword evidence="11" id="KW-0676">Redox-active center</keyword>
<feature type="transmembrane region" description="Helical" evidence="12">
    <location>
        <begin position="12"/>
        <end position="30"/>
    </location>
</feature>
<sequence length="171" mass="19185">MGLQSQYIWHQSCINVMAILGFCTSAYALYVELKSDEDEQYKPLCDLHEKISCSKAFMSKWGRGYGIIGPILGENHPVNLRNPIPGMMFYVLIITLAFFQNIVCAKALKLLVIISNFASIYLALILYFGVESLCVVCVTIYVINFVLLLLSGIQGNRSYTACYPNMLSDEV</sequence>
<evidence type="ECO:0000256" key="1">
    <source>
        <dbReference type="ARBA" id="ARBA00004477"/>
    </source>
</evidence>
<keyword evidence="7 12" id="KW-1133">Transmembrane helix</keyword>
<dbReference type="Pfam" id="PF07884">
    <property type="entry name" value="VKOR"/>
    <property type="match status" value="1"/>
</dbReference>
<evidence type="ECO:0000256" key="3">
    <source>
        <dbReference type="ARBA" id="ARBA00012278"/>
    </source>
</evidence>
<evidence type="ECO:0000256" key="12">
    <source>
        <dbReference type="SAM" id="Phobius"/>
    </source>
</evidence>
<evidence type="ECO:0000256" key="7">
    <source>
        <dbReference type="ARBA" id="ARBA00022989"/>
    </source>
</evidence>
<reference evidence="15" key="1">
    <citation type="submission" date="2022-11" db="UniProtKB">
        <authorList>
            <consortium name="WormBaseParasite"/>
        </authorList>
    </citation>
    <scope>IDENTIFICATION</scope>
</reference>